<keyword evidence="8" id="KW-1185">Reference proteome</keyword>
<feature type="domain" description="BPTI/Kunitz inhibitor" evidence="6">
    <location>
        <begin position="283"/>
        <end position="333"/>
    </location>
</feature>
<dbReference type="SUPFAM" id="SSF57362">
    <property type="entry name" value="BPTI-like"/>
    <property type="match status" value="6"/>
</dbReference>
<dbReference type="Gene3D" id="4.10.410.10">
    <property type="entry name" value="Pancreatic trypsin inhibitor Kunitz domain"/>
    <property type="match status" value="6"/>
</dbReference>
<dbReference type="PROSITE" id="PS00280">
    <property type="entry name" value="BPTI_KUNITZ_1"/>
    <property type="match status" value="6"/>
</dbReference>
<organism evidence="7 8">
    <name type="scientific">Sander lucioperca</name>
    <name type="common">Pike-perch</name>
    <name type="synonym">Perca lucioperca</name>
    <dbReference type="NCBI Taxonomy" id="283035"/>
    <lineage>
        <taxon>Eukaryota</taxon>
        <taxon>Metazoa</taxon>
        <taxon>Chordata</taxon>
        <taxon>Craniata</taxon>
        <taxon>Vertebrata</taxon>
        <taxon>Euteleostomi</taxon>
        <taxon>Actinopterygii</taxon>
        <taxon>Neopterygii</taxon>
        <taxon>Teleostei</taxon>
        <taxon>Neoteleostei</taxon>
        <taxon>Acanthomorphata</taxon>
        <taxon>Eupercaria</taxon>
        <taxon>Perciformes</taxon>
        <taxon>Percoidei</taxon>
        <taxon>Percidae</taxon>
        <taxon>Luciopercinae</taxon>
        <taxon>Sander</taxon>
    </lineage>
</organism>
<evidence type="ECO:0000256" key="4">
    <source>
        <dbReference type="ARBA" id="ARBA00023157"/>
    </source>
</evidence>
<name>A0A8D0CRU4_SANLU</name>
<feature type="domain" description="BPTI/Kunitz inhibitor" evidence="6">
    <location>
        <begin position="115"/>
        <end position="165"/>
    </location>
</feature>
<dbReference type="InterPro" id="IPR020901">
    <property type="entry name" value="Prtase_inh_Kunz-CS"/>
</dbReference>
<dbReference type="InterPro" id="IPR029856">
    <property type="entry name" value="AMBP"/>
</dbReference>
<reference evidence="7" key="1">
    <citation type="submission" date="2025-08" db="UniProtKB">
        <authorList>
            <consortium name="Ensembl"/>
        </authorList>
    </citation>
    <scope>IDENTIFICATION</scope>
</reference>
<dbReference type="PRINTS" id="PR00759">
    <property type="entry name" value="BASICPTASE"/>
</dbReference>
<protein>
    <recommendedName>
        <fullName evidence="6">BPTI/Kunitz inhibitor domain-containing protein</fullName>
    </recommendedName>
</protein>
<evidence type="ECO:0000256" key="5">
    <source>
        <dbReference type="ARBA" id="ARBA00023180"/>
    </source>
</evidence>
<dbReference type="FunFam" id="4.10.410.10:FF:000005">
    <property type="entry name" value="Pancreatic trypsin inhibitor"/>
    <property type="match status" value="4"/>
</dbReference>
<evidence type="ECO:0000313" key="7">
    <source>
        <dbReference type="Ensembl" id="ENSSLUP00000006741.1"/>
    </source>
</evidence>
<keyword evidence="1" id="KW-0646">Protease inhibitor</keyword>
<keyword evidence="5" id="KW-0325">Glycoprotein</keyword>
<dbReference type="GO" id="GO:0004867">
    <property type="term" value="F:serine-type endopeptidase inhibitor activity"/>
    <property type="evidence" value="ECO:0007669"/>
    <property type="project" value="UniProtKB-KW"/>
</dbReference>
<dbReference type="Ensembl" id="ENSSLUT00000006909.1">
    <property type="protein sequence ID" value="ENSSLUP00000006741.1"/>
    <property type="gene ID" value="ENSSLUG00000002967.1"/>
</dbReference>
<evidence type="ECO:0000256" key="1">
    <source>
        <dbReference type="ARBA" id="ARBA00022690"/>
    </source>
</evidence>
<feature type="domain" description="BPTI/Kunitz inhibitor" evidence="6">
    <location>
        <begin position="507"/>
        <end position="559"/>
    </location>
</feature>
<dbReference type="PANTHER" id="PTHR46676">
    <property type="entry name" value="PROTEIN AMBP"/>
    <property type="match status" value="1"/>
</dbReference>
<dbReference type="PROSITE" id="PS50279">
    <property type="entry name" value="BPTI_KUNITZ_2"/>
    <property type="match status" value="6"/>
</dbReference>
<dbReference type="InterPro" id="IPR002223">
    <property type="entry name" value="Kunitz_BPTI"/>
</dbReference>
<reference evidence="7" key="2">
    <citation type="submission" date="2025-09" db="UniProtKB">
        <authorList>
            <consortium name="Ensembl"/>
        </authorList>
    </citation>
    <scope>IDENTIFICATION</scope>
</reference>
<sequence>MGMRWSPLWLLRTWRMQLCSKLLCSVLQKSVINHQNQVYVVLTSTLLLQLLLNELPAFHLWRVYWATRTTLNTEKECMQNCHTEDVEDPLSNTTLLNTTLLNLPNKFIFNATEVCKQRPKTGPCKAHNPRYFYNSSSMSCELFIYGGCKGNQNNFKTEKECMQNCHTEDVEDPLSNTTLLNTTLLNLPNKFIFNATKVCKQRPKTGPCKAHIPRYFYNSSSMSCELFIYGGCKGNQNNFKTEKECMQNCHTEDVEDPLSNTTLLNTTLLNLPNKFIFNATKVCKQRPKTGPCKAHIPRYFYNSSSMSCELFIYGGCKGNQNNFKTEKECMQNCHTEDVEDPLSNTTLLNTTLLNLPNKFIFNATKVCKQRPKTGPCMAHIPRYFYNSSSMSCELFIYGGCKGNQNNFKTEKECMQNCHTEDVEDPLSNTTLLNTTLLNLPNKFIFNATKVCKQRPKTGPCKAHIPRYFYNSSSMSCELFIYGGCKGNQNNFKTEKECMQNCHTEEVCKQIPPTDGPTCLGNFPRYFYNSSSTSCQLFTYGGCGGNFNNFETEKECMQRCHTE</sequence>
<keyword evidence="2" id="KW-0677">Repeat</keyword>
<keyword evidence="3" id="KW-0722">Serine protease inhibitor</keyword>
<dbReference type="GeneTree" id="ENSGT00940000164331"/>
<evidence type="ECO:0000259" key="6">
    <source>
        <dbReference type="PROSITE" id="PS50279"/>
    </source>
</evidence>
<evidence type="ECO:0000313" key="8">
    <source>
        <dbReference type="Proteomes" id="UP000694568"/>
    </source>
</evidence>
<dbReference type="SMART" id="SM00131">
    <property type="entry name" value="KU"/>
    <property type="match status" value="6"/>
</dbReference>
<dbReference type="FunFam" id="4.10.410.10:FF:000010">
    <property type="entry name" value="Alpha1-microglobulin/bikunin (AMBP)"/>
    <property type="match status" value="1"/>
</dbReference>
<dbReference type="AlphaFoldDB" id="A0A8D0CRU4"/>
<dbReference type="Proteomes" id="UP000694568">
    <property type="component" value="Unplaced"/>
</dbReference>
<dbReference type="InterPro" id="IPR036880">
    <property type="entry name" value="Kunitz_BPTI_sf"/>
</dbReference>
<accession>A0A8D0CRU4</accession>
<dbReference type="PANTHER" id="PTHR46676:SF1">
    <property type="entry name" value="PROTEIN AMBP"/>
    <property type="match status" value="1"/>
</dbReference>
<feature type="domain" description="BPTI/Kunitz inhibitor" evidence="6">
    <location>
        <begin position="451"/>
        <end position="501"/>
    </location>
</feature>
<feature type="domain" description="BPTI/Kunitz inhibitor" evidence="6">
    <location>
        <begin position="367"/>
        <end position="417"/>
    </location>
</feature>
<keyword evidence="4" id="KW-1015">Disulfide bond</keyword>
<proteinExistence type="predicted"/>
<evidence type="ECO:0000256" key="2">
    <source>
        <dbReference type="ARBA" id="ARBA00022737"/>
    </source>
</evidence>
<dbReference type="Pfam" id="PF00014">
    <property type="entry name" value="Kunitz_BPTI"/>
    <property type="match status" value="6"/>
</dbReference>
<evidence type="ECO:0000256" key="3">
    <source>
        <dbReference type="ARBA" id="ARBA00022900"/>
    </source>
</evidence>
<feature type="domain" description="BPTI/Kunitz inhibitor" evidence="6">
    <location>
        <begin position="199"/>
        <end position="249"/>
    </location>
</feature>